<reference evidence="3" key="1">
    <citation type="submission" date="2010-08" db="EMBL/GenBank/DDBJ databases">
        <authorList>
            <consortium name="Caenorhabditis japonica Sequencing Consortium"/>
            <person name="Wilson R.K."/>
        </authorList>
    </citation>
    <scope>NUCLEOTIDE SEQUENCE [LARGE SCALE GENOMIC DNA]</scope>
    <source>
        <strain evidence="3">DF5081</strain>
    </source>
</reference>
<keyword evidence="1" id="KW-0472">Membrane</keyword>
<accession>A0A8R1J1I5</accession>
<organism evidence="2 3">
    <name type="scientific">Caenorhabditis japonica</name>
    <dbReference type="NCBI Taxonomy" id="281687"/>
    <lineage>
        <taxon>Eukaryota</taxon>
        <taxon>Metazoa</taxon>
        <taxon>Ecdysozoa</taxon>
        <taxon>Nematoda</taxon>
        <taxon>Chromadorea</taxon>
        <taxon>Rhabditida</taxon>
        <taxon>Rhabditina</taxon>
        <taxon>Rhabditomorpha</taxon>
        <taxon>Rhabditoidea</taxon>
        <taxon>Rhabditidae</taxon>
        <taxon>Peloderinae</taxon>
        <taxon>Caenorhabditis</taxon>
    </lineage>
</organism>
<dbReference type="EnsemblMetazoa" id="CJA42709.1">
    <property type="protein sequence ID" value="CJA42709.1"/>
    <property type="gene ID" value="WBGene00218557"/>
</dbReference>
<keyword evidence="1" id="KW-1133">Transmembrane helix</keyword>
<reference evidence="2" key="2">
    <citation type="submission" date="2022-06" db="UniProtKB">
        <authorList>
            <consortium name="EnsemblMetazoa"/>
        </authorList>
    </citation>
    <scope>IDENTIFICATION</scope>
    <source>
        <strain evidence="2">DF5081</strain>
    </source>
</reference>
<evidence type="ECO:0000256" key="1">
    <source>
        <dbReference type="SAM" id="Phobius"/>
    </source>
</evidence>
<proteinExistence type="predicted"/>
<evidence type="ECO:0000313" key="2">
    <source>
        <dbReference type="EnsemblMetazoa" id="CJA42709.1"/>
    </source>
</evidence>
<evidence type="ECO:0000313" key="3">
    <source>
        <dbReference type="Proteomes" id="UP000005237"/>
    </source>
</evidence>
<protein>
    <submittedName>
        <fullName evidence="2">Uncharacterized protein</fullName>
    </submittedName>
</protein>
<dbReference type="AlphaFoldDB" id="A0A8R1J1I5"/>
<sequence length="74" mass="8381">MPCIDDNYLRCTVDSVPDRLKACIKDKGSNFEHANRNHPISTTERTSPRFLITSTPPFFALILDLFLLNSLVLS</sequence>
<feature type="transmembrane region" description="Helical" evidence="1">
    <location>
        <begin position="50"/>
        <end position="72"/>
    </location>
</feature>
<name>A0A8R1J1I5_CAEJA</name>
<keyword evidence="3" id="KW-1185">Reference proteome</keyword>
<dbReference type="Proteomes" id="UP000005237">
    <property type="component" value="Unassembled WGS sequence"/>
</dbReference>
<keyword evidence="1" id="KW-0812">Transmembrane</keyword>